<sequence length="384" mass="44119">MNLVLQYIEGQRNRGSALPMKEHQHHQYHGQYDHEKESSQDGTQVRSHASHANYEKLDLRQAANSAGLEVELQKLKKRIDDIEKTLVGLYMEEIEHPFTKDILDAHLPLKFKIPHIKLYGGEGDPTEHLETYRSWMDVDYQLPLTHFLSVKQEKDESLKDYITCLNKETKIASSAAVRAEGQDIADRTLIRTIFGGPADEEARGIHQPHDDALVISIILANRKVYRVLIDNRSSADILYAAAFDKMKIGREKLKPICTPLISFGGEFFIPLGSLELSVTMKEPPHQVTKMINFSVVEHPRLGRPALNIFQAVTSTYYLMIKFPAERGVKVLRAYQEESRRCYTTTLRGRIDKHENRHIILDPREEKSEQRDSLVEELDTVQLQQ</sequence>
<organism evidence="2 3">
    <name type="scientific">Citrus x changshan-huyou</name>
    <dbReference type="NCBI Taxonomy" id="2935761"/>
    <lineage>
        <taxon>Eukaryota</taxon>
        <taxon>Viridiplantae</taxon>
        <taxon>Streptophyta</taxon>
        <taxon>Embryophyta</taxon>
        <taxon>Tracheophyta</taxon>
        <taxon>Spermatophyta</taxon>
        <taxon>Magnoliopsida</taxon>
        <taxon>eudicotyledons</taxon>
        <taxon>Gunneridae</taxon>
        <taxon>Pentapetalae</taxon>
        <taxon>rosids</taxon>
        <taxon>malvids</taxon>
        <taxon>Sapindales</taxon>
        <taxon>Rutaceae</taxon>
        <taxon>Aurantioideae</taxon>
        <taxon>Citrus</taxon>
    </lineage>
</organism>
<dbReference type="PANTHER" id="PTHR33240:SF15">
    <property type="entry name" value="GAG-PRO-LIKE PROTEIN"/>
    <property type="match status" value="1"/>
</dbReference>
<proteinExistence type="predicted"/>
<evidence type="ECO:0000313" key="2">
    <source>
        <dbReference type="EMBL" id="KAK9187790.1"/>
    </source>
</evidence>
<keyword evidence="1" id="KW-0175">Coiled coil</keyword>
<dbReference type="EMBL" id="JBCGBO010000007">
    <property type="protein sequence ID" value="KAK9187790.1"/>
    <property type="molecule type" value="Genomic_DNA"/>
</dbReference>
<gene>
    <name evidence="2" type="ORF">WN944_019189</name>
</gene>
<evidence type="ECO:0000256" key="1">
    <source>
        <dbReference type="SAM" id="Coils"/>
    </source>
</evidence>
<protein>
    <submittedName>
        <fullName evidence="2">Uncharacterized protein</fullName>
    </submittedName>
</protein>
<dbReference type="Proteomes" id="UP001428341">
    <property type="component" value="Unassembled WGS sequence"/>
</dbReference>
<reference evidence="2 3" key="1">
    <citation type="submission" date="2024-05" db="EMBL/GenBank/DDBJ databases">
        <title>Haplotype-resolved chromosome-level genome assembly of Huyou (Citrus changshanensis).</title>
        <authorList>
            <person name="Miao C."/>
            <person name="Chen W."/>
            <person name="Wu Y."/>
            <person name="Wang L."/>
            <person name="Zhao S."/>
            <person name="Grierson D."/>
            <person name="Xu C."/>
            <person name="Chen K."/>
        </authorList>
    </citation>
    <scope>NUCLEOTIDE SEQUENCE [LARGE SCALE GENOMIC DNA]</scope>
    <source>
        <strain evidence="2">01-14</strain>
        <tissue evidence="2">Leaf</tissue>
    </source>
</reference>
<dbReference type="PANTHER" id="PTHR33240">
    <property type="entry name" value="OS08G0508500 PROTEIN"/>
    <property type="match status" value="1"/>
</dbReference>
<name>A0AAP0QEW8_9ROSI</name>
<feature type="coiled-coil region" evidence="1">
    <location>
        <begin position="65"/>
        <end position="92"/>
    </location>
</feature>
<dbReference type="AlphaFoldDB" id="A0AAP0QEW8"/>
<accession>A0AAP0QEW8</accession>
<keyword evidence="3" id="KW-1185">Reference proteome</keyword>
<evidence type="ECO:0000313" key="3">
    <source>
        <dbReference type="Proteomes" id="UP001428341"/>
    </source>
</evidence>
<comment type="caution">
    <text evidence="2">The sequence shown here is derived from an EMBL/GenBank/DDBJ whole genome shotgun (WGS) entry which is preliminary data.</text>
</comment>